<gene>
    <name evidence="1" type="ORF">BQ8482_110639</name>
</gene>
<name>A0A2P9AC52_9HYPH</name>
<evidence type="ECO:0000313" key="2">
    <source>
        <dbReference type="Proteomes" id="UP000245698"/>
    </source>
</evidence>
<keyword evidence="2" id="KW-1185">Reference proteome</keyword>
<dbReference type="AlphaFoldDB" id="A0A2P9AC52"/>
<evidence type="ECO:0000313" key="1">
    <source>
        <dbReference type="EMBL" id="SJM28709.1"/>
    </source>
</evidence>
<dbReference type="EMBL" id="FUIG01000013">
    <property type="protein sequence ID" value="SJM28709.1"/>
    <property type="molecule type" value="Genomic_DNA"/>
</dbReference>
<protein>
    <submittedName>
        <fullName evidence="1">Uncharacterized protein</fullName>
    </submittedName>
</protein>
<organism evidence="1 2">
    <name type="scientific">Mesorhizobium delmotii</name>
    <dbReference type="NCBI Taxonomy" id="1631247"/>
    <lineage>
        <taxon>Bacteria</taxon>
        <taxon>Pseudomonadati</taxon>
        <taxon>Pseudomonadota</taxon>
        <taxon>Alphaproteobacteria</taxon>
        <taxon>Hyphomicrobiales</taxon>
        <taxon>Phyllobacteriaceae</taxon>
        <taxon>Mesorhizobium</taxon>
    </lineage>
</organism>
<sequence length="64" mass="7141">MRPACERRLPALPVLTYPKVRSAPVLGNRHFSARPDLNLNTPQSMLQKTAKTFSHPAFPAKPFA</sequence>
<accession>A0A2P9AC52</accession>
<dbReference type="Proteomes" id="UP000245698">
    <property type="component" value="Unassembled WGS sequence"/>
</dbReference>
<proteinExistence type="predicted"/>
<reference evidence="2" key="1">
    <citation type="submission" date="2016-12" db="EMBL/GenBank/DDBJ databases">
        <authorList>
            <person name="Brunel B."/>
        </authorList>
    </citation>
    <scope>NUCLEOTIDE SEQUENCE [LARGE SCALE GENOMIC DNA]</scope>
</reference>